<reference evidence="1" key="1">
    <citation type="submission" date="2021-01" db="EMBL/GenBank/DDBJ databases">
        <authorList>
            <person name="Corre E."/>
            <person name="Pelletier E."/>
            <person name="Niang G."/>
            <person name="Scheremetjew M."/>
            <person name="Finn R."/>
            <person name="Kale V."/>
            <person name="Holt S."/>
            <person name="Cochrane G."/>
            <person name="Meng A."/>
            <person name="Brown T."/>
            <person name="Cohen L."/>
        </authorList>
    </citation>
    <scope>NUCLEOTIDE SEQUENCE</scope>
    <source>
        <strain evidence="1">CCMP325</strain>
    </source>
</reference>
<proteinExistence type="predicted"/>
<sequence length="220" mass="25463">MGLGCEFEGMDSRYKPLSRTEVGRSFVDGLGVKSRLNNYRRIKISAINDTGRGYVEAATLRGFYYIIACGKTEQIVNMFIPGMTFDEYIKMNFPVVHHRKQAERWVAKLYTIAELRRDGGLRQLELHLLERAEALVQRLLAGSWSTKMKIPARQRGKLLQSAVVRVKNLLSSEHVCHVHMISQFEEEMRQIELEPMVRHYERWCDVASASDLRHSRCSIM</sequence>
<dbReference type="AlphaFoldDB" id="A0A7S0HY99"/>
<evidence type="ECO:0000313" key="1">
    <source>
        <dbReference type="EMBL" id="CAD8505308.1"/>
    </source>
</evidence>
<gene>
    <name evidence="1" type="ORF">HPHI1048_LOCUS21998</name>
</gene>
<name>A0A7S0HY99_9CRYP</name>
<organism evidence="1">
    <name type="scientific">Hanusia phi</name>
    <dbReference type="NCBI Taxonomy" id="3032"/>
    <lineage>
        <taxon>Eukaryota</taxon>
        <taxon>Cryptophyceae</taxon>
        <taxon>Pyrenomonadales</taxon>
        <taxon>Geminigeraceae</taxon>
        <taxon>Hanusia</taxon>
    </lineage>
</organism>
<dbReference type="EMBL" id="HBEO01032496">
    <property type="protein sequence ID" value="CAD8505308.1"/>
    <property type="molecule type" value="Transcribed_RNA"/>
</dbReference>
<protein>
    <submittedName>
        <fullName evidence="1">Uncharacterized protein</fullName>
    </submittedName>
</protein>
<accession>A0A7S0HY99</accession>